<feature type="region of interest" description="Disordered" evidence="1">
    <location>
        <begin position="41"/>
        <end position="90"/>
    </location>
</feature>
<dbReference type="RefSeq" id="XP_053585429.1">
    <property type="nucleotide sequence ID" value="XM_053730657.1"/>
</dbReference>
<feature type="compositionally biased region" description="Basic and acidic residues" evidence="1">
    <location>
        <begin position="59"/>
        <end position="90"/>
    </location>
</feature>
<evidence type="ECO:0000313" key="4">
    <source>
        <dbReference type="EMBL" id="KAF1758682.1"/>
    </source>
</evidence>
<accession>A0A6A5GWF8</accession>
<name>A0A6A5GWF8_CAERE</name>
<feature type="chain" id="PRO_5025454088" description="DUF19 domain-containing protein" evidence="3">
    <location>
        <begin position="20"/>
        <end position="1486"/>
    </location>
</feature>
<keyword evidence="2" id="KW-1133">Transmembrane helix</keyword>
<dbReference type="EMBL" id="WUAV01000004">
    <property type="protein sequence ID" value="KAF1758682.1"/>
    <property type="molecule type" value="Genomic_DNA"/>
</dbReference>
<reference evidence="4 5" key="1">
    <citation type="submission" date="2019-12" db="EMBL/GenBank/DDBJ databases">
        <title>Chromosome-level assembly of the Caenorhabditis remanei genome.</title>
        <authorList>
            <person name="Teterina A.A."/>
            <person name="Willis J.H."/>
            <person name="Phillips P.C."/>
        </authorList>
    </citation>
    <scope>NUCLEOTIDE SEQUENCE [LARGE SCALE GENOMIC DNA]</scope>
    <source>
        <strain evidence="4 5">PX506</strain>
        <tissue evidence="4">Whole organism</tissue>
    </source>
</reference>
<sequence>MKTLPALFLLLLVANGIHTAPIRHEKKSMLMSDVRENMPGKIGEDENQTFPGLHTVNSKSKEYGHTSENTEEHDKSETGETIETKTEKPNHASYQRLQKVHSFFTLESMQIKRKTENEGRLSRKVTHDFTGKKRKDNRKLMRKLSNGANLNAADEASLRDVAVEMLVDKFQECQGHQKNNIDACIVKAGIETQQEIDKQLKAAKKCGGAEFQNCKNKIFKEALDYIPLSIPITNSFAKVVAEEYGKIKIGLIIGKNFDKCYEDNTDSQKFLECLEGSQGSSPLKTAKEKIMKQLEDHCAQDVAEEKKCRRNVVGYAKIKLEGAIKAVLNIFCHEKVQNEQECKKMISKKPKEYVKDFVLPFKPAPQIKLADLKITNERGSIEIGAELEKEANSCKDKKSIQEFVGCLEGLMKSEKSKSKVNIANQLAENCGRIIPDEDSCRDKLEKDAKVIMKKSIGALLSNHCGEKSHKETDYQSCLAEKGNKITINLILPAPIIKFDKREAPTGLVSGPEYGGISVGKQVEQKLKSCEGKYTNIDEFSSCLTTSKTSPLKTATDEIWKQLTTHCGKVSSSERICRKKGESIVSGLLERAVDSLILKFCEDSKPGYQKVYNKCKKRDAGTILAGFPFPFKILDKISLSTFSRTDGYGSFKIGEILEQEADSCKDQQTLADYLTCLEGNPLTEAKDKIGKLLAEHCGKADKTKVTECRTNGQTDTESKLEGAIDAILTNFCRKKFEKSNTEYIDCLDLEGANLDTLSSIPNIPATVLAVIDITKFETVEEYGRIRIGETLQKNMDSCKGKKTIDDLLDCLQGVDDTSPLAKTKESITKEVADACGQKQNIRDCRDSGKFEVINKLTKTIESLILNHCGANEHSNQDAYESCVSQGDSQAGTLSQVDTLPISLHNEIPLSTLSISKYGDIKIGETIKNQAESCKGTKSLDDIINCLKTSKSGDPSPSKTAKDAISDKFADYALGRKFNDDAWKRGVEEIELEFKKTMDSLLANFCRDNANKNQEDYLQCMEDRLKRSTVLSEGYTPIDLFFQCGSKTNESDFNQCIDIVNGQRLSLWINGCAIAKKQECTDVATKTSAEIGKVAKVASKLVSCEDTSCVATEKQKVINEFAKEMEKYCKTPCKYSKAKVEVAVKKWLPNCSTDSKNSKCKVGSSLALKDSSCQSLPDDYKSCETLCEALAKTTTQDTWLIITIAFAVLDIIMALGLIAFYKWLQKRKRRKLGKVVIELNKCNKEIREYRETKIVLSKSIREELEKLDNISVEERSPEVKELIKSYKTVSQKNEMKKKHARKMYKQHKEDLEYAKFKKMGHIYIPKEPEVPPPADITYKNVELKDVKWSDELNELWSVGSDKDDIELDDDYVMNPDSVTEEEEEDKEDKEDNKQTGSLWCCAKGRDPRVRTGDSPLVRPPINQQPGSATTTTVSKETTTTATTPSSTPSPVLSPHIVPPPSTSSIPTASSTPSTPASTSAPTSAENQQ</sequence>
<gene>
    <name evidence="4" type="ORF">GCK72_015141</name>
</gene>
<protein>
    <recommendedName>
        <fullName evidence="6">DUF19 domain-containing protein</fullName>
    </recommendedName>
</protein>
<dbReference type="KEGG" id="crq:GCK72_015141"/>
<feature type="compositionally biased region" description="Low complexity" evidence="1">
    <location>
        <begin position="1425"/>
        <end position="1452"/>
    </location>
</feature>
<keyword evidence="2" id="KW-0812">Transmembrane</keyword>
<evidence type="ECO:0000256" key="1">
    <source>
        <dbReference type="SAM" id="MobiDB-lite"/>
    </source>
</evidence>
<keyword evidence="3" id="KW-0732">Signal</keyword>
<evidence type="ECO:0008006" key="6">
    <source>
        <dbReference type="Google" id="ProtNLM"/>
    </source>
</evidence>
<proteinExistence type="predicted"/>
<evidence type="ECO:0000313" key="5">
    <source>
        <dbReference type="Proteomes" id="UP000483820"/>
    </source>
</evidence>
<keyword evidence="2" id="KW-0472">Membrane</keyword>
<dbReference type="Proteomes" id="UP000483820">
    <property type="component" value="Chromosome IV"/>
</dbReference>
<evidence type="ECO:0000256" key="2">
    <source>
        <dbReference type="SAM" id="Phobius"/>
    </source>
</evidence>
<organism evidence="4 5">
    <name type="scientific">Caenorhabditis remanei</name>
    <name type="common">Caenorhabditis vulgaris</name>
    <dbReference type="NCBI Taxonomy" id="31234"/>
    <lineage>
        <taxon>Eukaryota</taxon>
        <taxon>Metazoa</taxon>
        <taxon>Ecdysozoa</taxon>
        <taxon>Nematoda</taxon>
        <taxon>Chromadorea</taxon>
        <taxon>Rhabditida</taxon>
        <taxon>Rhabditina</taxon>
        <taxon>Rhabditomorpha</taxon>
        <taxon>Rhabditoidea</taxon>
        <taxon>Rhabditidae</taxon>
        <taxon>Peloderinae</taxon>
        <taxon>Caenorhabditis</taxon>
    </lineage>
</organism>
<feature type="region of interest" description="Disordered" evidence="1">
    <location>
        <begin position="1373"/>
        <end position="1486"/>
    </location>
</feature>
<feature type="signal peptide" evidence="3">
    <location>
        <begin position="1"/>
        <end position="19"/>
    </location>
</feature>
<dbReference type="CTD" id="78775956"/>
<comment type="caution">
    <text evidence="4">The sequence shown here is derived from an EMBL/GenBank/DDBJ whole genome shotgun (WGS) entry which is preliminary data.</text>
</comment>
<dbReference type="GeneID" id="78775956"/>
<evidence type="ECO:0000256" key="3">
    <source>
        <dbReference type="SAM" id="SignalP"/>
    </source>
</evidence>
<feature type="compositionally biased region" description="Low complexity" evidence="1">
    <location>
        <begin position="1460"/>
        <end position="1486"/>
    </location>
</feature>
<feature type="compositionally biased region" description="Acidic residues" evidence="1">
    <location>
        <begin position="1376"/>
        <end position="1386"/>
    </location>
</feature>
<feature type="transmembrane region" description="Helical" evidence="2">
    <location>
        <begin position="1197"/>
        <end position="1222"/>
    </location>
</feature>